<gene>
    <name evidence="2" type="ORF">NA57DRAFT_66633</name>
</gene>
<dbReference type="AlphaFoldDB" id="A0A9P4IHF8"/>
<sequence length="620" mass="68835">MPHAAPMDWNDGEKEMQRKMHVPSGYDNPTVSALSQQLAMMLQRGHLLAIGTVDKQGRPWTSIWGGQPGFTAPLGGNLMGVRQMVDGQYDPVVEALVGGNADGEVKKEEQPGRMVAGLSLHLETRKRVKLYGRLIAGCRSKVDVADEDVQGTEGVREPDGTKKEKMTAEMVQLVVQIEQSLGNCPKYFNKKDLRPIVPSPKLISESIKLGPEALALLNRLDMFFISSAAGDKDMDTNHRGGPPGFVRIMSNEEDGAVIVYPEYSGNRLYQTLGNLKFKPQAGMCFPDYETGEVLYVTGKTEVLFGETAAAVLPQSNLALKLKITAARFVQNGLSFRGSLGEYSPYNPNLRLLTSEGNMASKLQQTSNHARLVSRQRVSPDIFRYRFALEEPVRYQPGQWVALDLHSELDIGYRHMANDDPRSLNDDYIRTFTVSSTPNKADQPPDDHFEITARTVGKVTHFLTTRRADGISIPIRGFGGEFNVGEETQKGELIPFVAGGVGITPLLGQLAGLDPKRMRLLWTLRLDDIDLVLDTFSRYPGLAAVTSIFFTGSRSDRSEEFRQKLERLMKEGAKVELRRLQKEDLDGVKSNTWHSCAGTGLQKQLLAWLPGKKVVYESFNF</sequence>
<dbReference type="SUPFAM" id="SSF63380">
    <property type="entry name" value="Riboflavin synthase domain-like"/>
    <property type="match status" value="1"/>
</dbReference>
<name>A0A9P4IHF8_9PEZI</name>
<dbReference type="Gene3D" id="2.30.110.10">
    <property type="entry name" value="Electron Transport, Fmn-binding Protein, Chain A"/>
    <property type="match status" value="1"/>
</dbReference>
<dbReference type="Gene3D" id="2.40.30.10">
    <property type="entry name" value="Translation factors"/>
    <property type="match status" value="1"/>
</dbReference>
<organism evidence="2 3">
    <name type="scientific">Rhizodiscina lignyota</name>
    <dbReference type="NCBI Taxonomy" id="1504668"/>
    <lineage>
        <taxon>Eukaryota</taxon>
        <taxon>Fungi</taxon>
        <taxon>Dikarya</taxon>
        <taxon>Ascomycota</taxon>
        <taxon>Pezizomycotina</taxon>
        <taxon>Dothideomycetes</taxon>
        <taxon>Pleosporomycetidae</taxon>
        <taxon>Aulographales</taxon>
        <taxon>Rhizodiscinaceae</taxon>
        <taxon>Rhizodiscina</taxon>
    </lineage>
</organism>
<dbReference type="PANTHER" id="PTHR42815">
    <property type="entry name" value="FAD-BINDING, PUTATIVE (AFU_ORTHOLOGUE AFUA_6G07600)-RELATED"/>
    <property type="match status" value="1"/>
</dbReference>
<evidence type="ECO:0000259" key="1">
    <source>
        <dbReference type="PROSITE" id="PS51384"/>
    </source>
</evidence>
<feature type="domain" description="FAD-binding FR-type" evidence="1">
    <location>
        <begin position="364"/>
        <end position="484"/>
    </location>
</feature>
<dbReference type="InterPro" id="IPR017927">
    <property type="entry name" value="FAD-bd_FR_type"/>
</dbReference>
<dbReference type="PROSITE" id="PS51384">
    <property type="entry name" value="FAD_FR"/>
    <property type="match status" value="1"/>
</dbReference>
<evidence type="ECO:0000313" key="2">
    <source>
        <dbReference type="EMBL" id="KAF2098281.1"/>
    </source>
</evidence>
<dbReference type="InterPro" id="IPR017938">
    <property type="entry name" value="Riboflavin_synthase-like_b-brl"/>
</dbReference>
<dbReference type="PANTHER" id="PTHR42815:SF2">
    <property type="entry name" value="FAD-BINDING, PUTATIVE (AFU_ORTHOLOGUE AFUA_6G07600)-RELATED"/>
    <property type="match status" value="1"/>
</dbReference>
<dbReference type="InterPro" id="IPR012349">
    <property type="entry name" value="Split_barrel_FMN-bd"/>
</dbReference>
<evidence type="ECO:0000313" key="3">
    <source>
        <dbReference type="Proteomes" id="UP000799772"/>
    </source>
</evidence>
<dbReference type="Proteomes" id="UP000799772">
    <property type="component" value="Unassembled WGS sequence"/>
</dbReference>
<keyword evidence="3" id="KW-1185">Reference proteome</keyword>
<dbReference type="EMBL" id="ML978127">
    <property type="protein sequence ID" value="KAF2098281.1"/>
    <property type="molecule type" value="Genomic_DNA"/>
</dbReference>
<proteinExistence type="predicted"/>
<accession>A0A9P4IHF8</accession>
<protein>
    <recommendedName>
        <fullName evidence="1">FAD-binding FR-type domain-containing protein</fullName>
    </recommendedName>
</protein>
<reference evidence="2" key="1">
    <citation type="journal article" date="2020" name="Stud. Mycol.">
        <title>101 Dothideomycetes genomes: a test case for predicting lifestyles and emergence of pathogens.</title>
        <authorList>
            <person name="Haridas S."/>
            <person name="Albert R."/>
            <person name="Binder M."/>
            <person name="Bloem J."/>
            <person name="Labutti K."/>
            <person name="Salamov A."/>
            <person name="Andreopoulos B."/>
            <person name="Baker S."/>
            <person name="Barry K."/>
            <person name="Bills G."/>
            <person name="Bluhm B."/>
            <person name="Cannon C."/>
            <person name="Castanera R."/>
            <person name="Culley D."/>
            <person name="Daum C."/>
            <person name="Ezra D."/>
            <person name="Gonzalez J."/>
            <person name="Henrissat B."/>
            <person name="Kuo A."/>
            <person name="Liang C."/>
            <person name="Lipzen A."/>
            <person name="Lutzoni F."/>
            <person name="Magnuson J."/>
            <person name="Mondo S."/>
            <person name="Nolan M."/>
            <person name="Ohm R."/>
            <person name="Pangilinan J."/>
            <person name="Park H.-J."/>
            <person name="Ramirez L."/>
            <person name="Alfaro M."/>
            <person name="Sun H."/>
            <person name="Tritt A."/>
            <person name="Yoshinaga Y."/>
            <person name="Zwiers L.-H."/>
            <person name="Turgeon B."/>
            <person name="Goodwin S."/>
            <person name="Spatafora J."/>
            <person name="Crous P."/>
            <person name="Grigoriev I."/>
        </authorList>
    </citation>
    <scope>NUCLEOTIDE SEQUENCE</scope>
    <source>
        <strain evidence="2">CBS 133067</strain>
    </source>
</reference>
<comment type="caution">
    <text evidence="2">The sequence shown here is derived from an EMBL/GenBank/DDBJ whole genome shotgun (WGS) entry which is preliminary data.</text>
</comment>
<dbReference type="GO" id="GO:0016491">
    <property type="term" value="F:oxidoreductase activity"/>
    <property type="evidence" value="ECO:0007669"/>
    <property type="project" value="InterPro"/>
</dbReference>
<dbReference type="OrthoDB" id="436496at2759"/>